<proteinExistence type="predicted"/>
<sequence>MVVSISIIAIIGHQKIHIGIVRCFINIIGVYMYESVFAMAK</sequence>
<dbReference type="Proteomes" id="UP000215335">
    <property type="component" value="Unassembled WGS sequence"/>
</dbReference>
<organism evidence="1 2">
    <name type="scientific">Trichomalopsis sarcophagae</name>
    <dbReference type="NCBI Taxonomy" id="543379"/>
    <lineage>
        <taxon>Eukaryota</taxon>
        <taxon>Metazoa</taxon>
        <taxon>Ecdysozoa</taxon>
        <taxon>Arthropoda</taxon>
        <taxon>Hexapoda</taxon>
        <taxon>Insecta</taxon>
        <taxon>Pterygota</taxon>
        <taxon>Neoptera</taxon>
        <taxon>Endopterygota</taxon>
        <taxon>Hymenoptera</taxon>
        <taxon>Apocrita</taxon>
        <taxon>Proctotrupomorpha</taxon>
        <taxon>Chalcidoidea</taxon>
        <taxon>Pteromalidae</taxon>
        <taxon>Pteromalinae</taxon>
        <taxon>Trichomalopsis</taxon>
    </lineage>
</organism>
<protein>
    <submittedName>
        <fullName evidence="1">Uncharacterized protein</fullName>
    </submittedName>
</protein>
<keyword evidence="2" id="KW-1185">Reference proteome</keyword>
<dbReference type="AlphaFoldDB" id="A0A232EFN7"/>
<name>A0A232EFN7_9HYME</name>
<evidence type="ECO:0000313" key="2">
    <source>
        <dbReference type="Proteomes" id="UP000215335"/>
    </source>
</evidence>
<dbReference type="EMBL" id="NNAY01005005">
    <property type="protein sequence ID" value="OXU17122.1"/>
    <property type="molecule type" value="Genomic_DNA"/>
</dbReference>
<evidence type="ECO:0000313" key="1">
    <source>
        <dbReference type="EMBL" id="OXU17122.1"/>
    </source>
</evidence>
<reference evidence="1 2" key="1">
    <citation type="journal article" date="2017" name="Curr. Biol.">
        <title>The Evolution of Venom by Co-option of Single-Copy Genes.</title>
        <authorList>
            <person name="Martinson E.O."/>
            <person name="Mrinalini"/>
            <person name="Kelkar Y.D."/>
            <person name="Chang C.H."/>
            <person name="Werren J.H."/>
        </authorList>
    </citation>
    <scope>NUCLEOTIDE SEQUENCE [LARGE SCALE GENOMIC DNA]</scope>
    <source>
        <strain evidence="1 2">Alberta</strain>
        <tissue evidence="1">Whole body</tissue>
    </source>
</reference>
<comment type="caution">
    <text evidence="1">The sequence shown here is derived from an EMBL/GenBank/DDBJ whole genome shotgun (WGS) entry which is preliminary data.</text>
</comment>
<accession>A0A232EFN7</accession>
<gene>
    <name evidence="1" type="ORF">TSAR_006860</name>
</gene>